<evidence type="ECO:0000256" key="6">
    <source>
        <dbReference type="ARBA" id="ARBA00022989"/>
    </source>
</evidence>
<evidence type="ECO:0000256" key="3">
    <source>
        <dbReference type="ARBA" id="ARBA00022741"/>
    </source>
</evidence>
<dbReference type="AlphaFoldDB" id="A5E454"/>
<evidence type="ECO:0000256" key="2">
    <source>
        <dbReference type="ARBA" id="ARBA00022692"/>
    </source>
</evidence>
<keyword evidence="15" id="KW-1185">Reference proteome</keyword>
<dbReference type="GO" id="GO:0005777">
    <property type="term" value="C:peroxisome"/>
    <property type="evidence" value="ECO:0007669"/>
    <property type="project" value="EnsemblFungi"/>
</dbReference>
<dbReference type="VEuPathDB" id="FungiDB:LELG_04393"/>
<evidence type="ECO:0000256" key="11">
    <source>
        <dbReference type="ARBA" id="ARBA00048548"/>
    </source>
</evidence>
<dbReference type="Pfam" id="PF00350">
    <property type="entry name" value="Dynamin_N"/>
    <property type="match status" value="1"/>
</dbReference>
<dbReference type="GO" id="GO:0160190">
    <property type="term" value="F:peroxisome-mitochondrion membrane tether activity"/>
    <property type="evidence" value="ECO:0007669"/>
    <property type="project" value="EnsemblFungi"/>
</dbReference>
<dbReference type="eggNOG" id="KOG0448">
    <property type="taxonomic scope" value="Eukaryota"/>
</dbReference>
<dbReference type="InterPro" id="IPR045063">
    <property type="entry name" value="Dynamin_N"/>
</dbReference>
<feature type="compositionally biased region" description="Acidic residues" evidence="12">
    <location>
        <begin position="474"/>
        <end position="484"/>
    </location>
</feature>
<dbReference type="GO" id="GO:0048312">
    <property type="term" value="P:intracellular distribution of mitochondria"/>
    <property type="evidence" value="ECO:0007669"/>
    <property type="project" value="EnsemblFungi"/>
</dbReference>
<dbReference type="InParanoid" id="A5E454"/>
<dbReference type="OrthoDB" id="9984778at2759"/>
<proteinExistence type="predicted"/>
<keyword evidence="3" id="KW-0547">Nucleotide-binding</keyword>
<dbReference type="InterPro" id="IPR027417">
    <property type="entry name" value="P-loop_NTPase"/>
</dbReference>
<dbReference type="Proteomes" id="UP000001996">
    <property type="component" value="Unassembled WGS sequence"/>
</dbReference>
<feature type="region of interest" description="Disordered" evidence="12">
    <location>
        <begin position="66"/>
        <end position="95"/>
    </location>
</feature>
<evidence type="ECO:0000256" key="9">
    <source>
        <dbReference type="ARBA" id="ARBA00023134"/>
    </source>
</evidence>
<dbReference type="FunCoup" id="A5E454">
    <property type="interactions" value="91"/>
</dbReference>
<dbReference type="GO" id="GO:0003924">
    <property type="term" value="F:GTPase activity"/>
    <property type="evidence" value="ECO:0007669"/>
    <property type="project" value="EnsemblFungi"/>
</dbReference>
<feature type="compositionally biased region" description="Basic and acidic residues" evidence="12">
    <location>
        <begin position="12"/>
        <end position="23"/>
    </location>
</feature>
<protein>
    <recommendedName>
        <fullName evidence="13">Dynamin-type G domain-containing protein</fullName>
    </recommendedName>
</protein>
<evidence type="ECO:0000313" key="15">
    <source>
        <dbReference type="Proteomes" id="UP000001996"/>
    </source>
</evidence>
<gene>
    <name evidence="14" type="ORF">LELG_04393</name>
</gene>
<evidence type="ECO:0000256" key="1">
    <source>
        <dbReference type="ARBA" id="ARBA00004374"/>
    </source>
</evidence>
<dbReference type="GeneID" id="5231298"/>
<evidence type="ECO:0000259" key="13">
    <source>
        <dbReference type="PROSITE" id="PS51718"/>
    </source>
</evidence>
<dbReference type="STRING" id="379508.A5E454"/>
<dbReference type="Gene3D" id="3.40.50.300">
    <property type="entry name" value="P-loop containing nucleotide triphosphate hydrolases"/>
    <property type="match status" value="1"/>
</dbReference>
<evidence type="ECO:0000256" key="4">
    <source>
        <dbReference type="ARBA" id="ARBA00022787"/>
    </source>
</evidence>
<dbReference type="GO" id="GO:0005741">
    <property type="term" value="C:mitochondrial outer membrane"/>
    <property type="evidence" value="ECO:0007669"/>
    <property type="project" value="UniProtKB-SubCell"/>
</dbReference>
<feature type="region of interest" description="Disordered" evidence="12">
    <location>
        <begin position="1"/>
        <end position="53"/>
    </location>
</feature>
<keyword evidence="7" id="KW-0175">Coiled coil</keyword>
<comment type="subcellular location">
    <subcellularLocation>
        <location evidence="1">Mitochondrion outer membrane</location>
        <topology evidence="1">Multi-pass membrane protein</topology>
    </subcellularLocation>
</comment>
<evidence type="ECO:0000256" key="12">
    <source>
        <dbReference type="SAM" id="MobiDB-lite"/>
    </source>
</evidence>
<dbReference type="GO" id="GO:0005525">
    <property type="term" value="F:GTP binding"/>
    <property type="evidence" value="ECO:0007669"/>
    <property type="project" value="UniProtKB-KW"/>
</dbReference>
<keyword evidence="5" id="KW-0378">Hydrolase</keyword>
<feature type="region of interest" description="Disordered" evidence="12">
    <location>
        <begin position="462"/>
        <end position="497"/>
    </location>
</feature>
<sequence length="908" mass="102804">MSSFSHLPNGKNNHEHVTNKHDNILNSNENDDDVDDDDNDTKTLIGNNNPAHLVYVPGESQLTHDRSTLVNGQDGSNGIDGGGSSSSSSTSRGDVKHDLSLKHRQHMNASILQLRYNENRISLDRCINHTVQLINELLAENKDRPVFYPTEIEDDQKILLNSAKAHLALVRRNTSIKQLSKQKMAEEQTQKDLPEFRILKINIKGGHGDDNLVANLDKKSIASLLEKKLMLQIKYLHNLKERVDDTSSKVFVTGDLNAGKSTFCNALLRRKILPEDQQPCTSVFCEVIDAKAENHGREEVHAVPIEKEYDIKDESTYEVHLLKDLEELVYDCDKFKLLKVYVLDHRSFQESLLHNGVIDIKLIDAPGLNMDSFQTTEVFSRQEEIDLVVFVVSAENHFTLSAKEFIAAAANEKRYVFIVVNKFDGIKDKEKCKRRILDQIKNLSPDTYKNASEFIHFVSSEEVSNGNNPNGGDDGGDGGDDDDGNNNNDDNRPDHPDFDLLEASLRKFILEKRSISKLLPAKSYLLNLLQDLQTLSTINEKIYNDEKREKLQELTSQVAPKVNEIIHKSHRIADTISALTEATCTKIYNDTTREINYVIDNLGDKPVVEYNGLQFLFEYARESQLAMIDVVGDAVFKCEDMARQLTAQKVDEIVAFGRNTLNEEFLHDKKFNSDLMFSRIKDDIGKNIEDTIEVSDFFDPSMESFLVFVGLPESYVNHTARQISYFNPVSVITQIPSNALALKNQLPTQITLHTIYSSGKLLTAGALVNKIYQFSHYVTPAVVKKVALPVLIGVSGIAIYYLISDIPNALPRKQARKIKRQIHAMNYVHNNSTRISSECRLVLNFPARQVMNNFQTSIDKRVVQKEKLEKYIKDAELSSGFFKQMLSKIHHQQKVLNDIDLESVVSVE</sequence>
<evidence type="ECO:0000256" key="7">
    <source>
        <dbReference type="ARBA" id="ARBA00023054"/>
    </source>
</evidence>
<reference evidence="14 15" key="1">
    <citation type="journal article" date="2009" name="Nature">
        <title>Evolution of pathogenicity and sexual reproduction in eight Candida genomes.</title>
        <authorList>
            <person name="Butler G."/>
            <person name="Rasmussen M.D."/>
            <person name="Lin M.F."/>
            <person name="Santos M.A."/>
            <person name="Sakthikumar S."/>
            <person name="Munro C.A."/>
            <person name="Rheinbay E."/>
            <person name="Grabherr M."/>
            <person name="Forche A."/>
            <person name="Reedy J.L."/>
            <person name="Agrafioti I."/>
            <person name="Arnaud M.B."/>
            <person name="Bates S."/>
            <person name="Brown A.J."/>
            <person name="Brunke S."/>
            <person name="Costanzo M.C."/>
            <person name="Fitzpatrick D.A."/>
            <person name="de Groot P.W."/>
            <person name="Harris D."/>
            <person name="Hoyer L.L."/>
            <person name="Hube B."/>
            <person name="Klis F.M."/>
            <person name="Kodira C."/>
            <person name="Lennard N."/>
            <person name="Logue M.E."/>
            <person name="Martin R."/>
            <person name="Neiman A.M."/>
            <person name="Nikolaou E."/>
            <person name="Quail M.A."/>
            <person name="Quinn J."/>
            <person name="Santos M.C."/>
            <person name="Schmitzberger F.F."/>
            <person name="Sherlock G."/>
            <person name="Shah P."/>
            <person name="Silverstein K.A."/>
            <person name="Skrzypek M.S."/>
            <person name="Soll D."/>
            <person name="Staggs R."/>
            <person name="Stansfield I."/>
            <person name="Stumpf M.P."/>
            <person name="Sudbery P.E."/>
            <person name="Srikantha T."/>
            <person name="Zeng Q."/>
            <person name="Berman J."/>
            <person name="Berriman M."/>
            <person name="Heitman J."/>
            <person name="Gow N.A."/>
            <person name="Lorenz M.C."/>
            <person name="Birren B.W."/>
            <person name="Kellis M."/>
            <person name="Cuomo C.A."/>
        </authorList>
    </citation>
    <scope>NUCLEOTIDE SEQUENCE [LARGE SCALE GENOMIC DNA]</scope>
    <source>
        <strain evidence="15">ATCC 11503 / BCRC 21390 / CBS 2605 / JCM 1781 / NBRC 1676 / NRRL YB-4239</strain>
    </source>
</reference>
<dbReference type="FunFam" id="3.40.50.300:FF:000638">
    <property type="entry name" value="Transmembrane GTPase Fzo1, putative"/>
    <property type="match status" value="1"/>
</dbReference>
<keyword evidence="10" id="KW-0472">Membrane</keyword>
<accession>A5E454</accession>
<dbReference type="EMBL" id="CH981529">
    <property type="protein sequence ID" value="EDK46212.1"/>
    <property type="molecule type" value="Genomic_DNA"/>
</dbReference>
<dbReference type="SUPFAM" id="SSF52540">
    <property type="entry name" value="P-loop containing nucleoside triphosphate hydrolases"/>
    <property type="match status" value="1"/>
</dbReference>
<dbReference type="PANTHER" id="PTHR10465">
    <property type="entry name" value="TRANSMEMBRANE GTPASE FZO1"/>
    <property type="match status" value="1"/>
</dbReference>
<dbReference type="GO" id="GO:1990627">
    <property type="term" value="P:mitochondrial inner membrane fusion"/>
    <property type="evidence" value="ECO:0007669"/>
    <property type="project" value="EnsemblFungi"/>
</dbReference>
<dbReference type="InterPro" id="IPR030381">
    <property type="entry name" value="G_DYNAMIN_dom"/>
</dbReference>
<evidence type="ECO:0000313" key="14">
    <source>
        <dbReference type="EMBL" id="EDK46212.1"/>
    </source>
</evidence>
<evidence type="ECO:0000256" key="10">
    <source>
        <dbReference type="ARBA" id="ARBA00023136"/>
    </source>
</evidence>
<keyword evidence="2" id="KW-0812">Transmembrane</keyword>
<feature type="compositionally biased region" description="Acidic residues" evidence="12">
    <location>
        <begin position="29"/>
        <end position="39"/>
    </location>
</feature>
<dbReference type="GO" id="GO:0160189">
    <property type="term" value="C:peroxisomal-mitochondrial contact site"/>
    <property type="evidence" value="ECO:0007669"/>
    <property type="project" value="EnsemblFungi"/>
</dbReference>
<dbReference type="GO" id="GO:1990626">
    <property type="term" value="P:mitochondrial outer membrane fusion"/>
    <property type="evidence" value="ECO:0007669"/>
    <property type="project" value="EnsemblFungi"/>
</dbReference>
<dbReference type="KEGG" id="lel:PVL30_004110"/>
<dbReference type="PANTHER" id="PTHR10465:SF0">
    <property type="entry name" value="SARCALUMENIN"/>
    <property type="match status" value="1"/>
</dbReference>
<dbReference type="OMA" id="RCERMIL"/>
<organism evidence="14 15">
    <name type="scientific">Lodderomyces elongisporus (strain ATCC 11503 / CBS 2605 / JCM 1781 / NBRC 1676 / NRRL YB-4239)</name>
    <name type="common">Yeast</name>
    <name type="synonym">Saccharomyces elongisporus</name>
    <dbReference type="NCBI Taxonomy" id="379508"/>
    <lineage>
        <taxon>Eukaryota</taxon>
        <taxon>Fungi</taxon>
        <taxon>Dikarya</taxon>
        <taxon>Ascomycota</taxon>
        <taxon>Saccharomycotina</taxon>
        <taxon>Pichiomycetes</taxon>
        <taxon>Debaryomycetaceae</taxon>
        <taxon>Candida/Lodderomyces clade</taxon>
        <taxon>Lodderomyces</taxon>
    </lineage>
</organism>
<name>A5E454_LODEL</name>
<evidence type="ECO:0000256" key="5">
    <source>
        <dbReference type="ARBA" id="ARBA00022801"/>
    </source>
</evidence>
<evidence type="ECO:0000256" key="8">
    <source>
        <dbReference type="ARBA" id="ARBA00023128"/>
    </source>
</evidence>
<keyword evidence="6" id="KW-1133">Transmembrane helix</keyword>
<dbReference type="InterPro" id="IPR027094">
    <property type="entry name" value="Mitofusin_fam"/>
</dbReference>
<comment type="catalytic activity">
    <reaction evidence="11">
        <text>GTP + H2O = GDP + phosphate + H(+)</text>
        <dbReference type="Rhea" id="RHEA:19669"/>
        <dbReference type="ChEBI" id="CHEBI:15377"/>
        <dbReference type="ChEBI" id="CHEBI:15378"/>
        <dbReference type="ChEBI" id="CHEBI:37565"/>
        <dbReference type="ChEBI" id="CHEBI:43474"/>
        <dbReference type="ChEBI" id="CHEBI:58189"/>
    </reaction>
</comment>
<keyword evidence="8" id="KW-0496">Mitochondrion</keyword>
<dbReference type="HOGENOM" id="CLU_011752_0_0_1"/>
<feature type="domain" description="Dynamin-type G" evidence="13">
    <location>
        <begin position="244"/>
        <end position="539"/>
    </location>
</feature>
<keyword evidence="9" id="KW-0342">GTP-binding</keyword>
<dbReference type="PROSITE" id="PS51718">
    <property type="entry name" value="G_DYNAMIN_2"/>
    <property type="match status" value="1"/>
</dbReference>
<keyword evidence="4" id="KW-1000">Mitochondrion outer membrane</keyword>